<feature type="domain" description="Cyclin-like" evidence="2">
    <location>
        <begin position="231"/>
        <end position="318"/>
    </location>
</feature>
<dbReference type="AlphaFoldDB" id="A0AAD1XCH1"/>
<sequence length="454" mass="52874">MNTKSRSLKLKRALTYDDRCYVKQGSVVEKLSKYRRGLAFDRMNYKQARGCMNKRELKYVSKNENEPYNPCPRQGLILESRPVMGHSKEESNIQNLYLKISRISIDSKASLSKRDRRSLISKNNSISSRDLKRMKARSTENVVIFPKRFGVCETSVPEIEEEAEVNSDTLSSMEYPKELDEQILSQNGKLCQEYGRSIVTNLDKEDQEKQIGKFLSKHKEFSPKIRARMIDWFIEIVCNFGCNINTFYLAVRIMDQYFNANKKQLPLKSLHLIGVTSIFIASKMEDFVPFSLMTIYDRIAHQNLSRSSILAKEKEIFDTLSFNVNFPTVNNFTNIFLVHIFKGENHANYKAAHQLVDYVSKITQHEYSVVTGRQKVLSGAILYLSFTILERMIYKKCVNKIFMKELVNFFNLKETAILSIAKDLLCLMQNFESRYQGLNNMKCVQFKFLSKFIR</sequence>
<dbReference type="InterPro" id="IPR013763">
    <property type="entry name" value="Cyclin-like_dom"/>
</dbReference>
<comment type="similarity">
    <text evidence="1">Belongs to the cyclin family.</text>
</comment>
<evidence type="ECO:0000259" key="2">
    <source>
        <dbReference type="SMART" id="SM00385"/>
    </source>
</evidence>
<dbReference type="InterPro" id="IPR006671">
    <property type="entry name" value="Cyclin_N"/>
</dbReference>
<comment type="caution">
    <text evidence="3">The sequence shown here is derived from an EMBL/GenBank/DDBJ whole genome shotgun (WGS) entry which is preliminary data.</text>
</comment>
<evidence type="ECO:0000313" key="3">
    <source>
        <dbReference type="EMBL" id="CAI2366778.1"/>
    </source>
</evidence>
<dbReference type="Proteomes" id="UP001295684">
    <property type="component" value="Unassembled WGS sequence"/>
</dbReference>
<keyword evidence="1" id="KW-0195">Cyclin</keyword>
<dbReference type="PANTHER" id="PTHR10177">
    <property type="entry name" value="CYCLINS"/>
    <property type="match status" value="1"/>
</dbReference>
<reference evidence="3" key="1">
    <citation type="submission" date="2023-07" db="EMBL/GenBank/DDBJ databases">
        <authorList>
            <consortium name="AG Swart"/>
            <person name="Singh M."/>
            <person name="Singh A."/>
            <person name="Seah K."/>
            <person name="Emmerich C."/>
        </authorList>
    </citation>
    <scope>NUCLEOTIDE SEQUENCE</scope>
    <source>
        <strain evidence="3">DP1</strain>
    </source>
</reference>
<dbReference type="Gene3D" id="1.10.472.10">
    <property type="entry name" value="Cyclin-like"/>
    <property type="match status" value="2"/>
</dbReference>
<evidence type="ECO:0000256" key="1">
    <source>
        <dbReference type="RuleBase" id="RU000383"/>
    </source>
</evidence>
<dbReference type="EMBL" id="CAMPGE010007861">
    <property type="protein sequence ID" value="CAI2366778.1"/>
    <property type="molecule type" value="Genomic_DNA"/>
</dbReference>
<accession>A0AAD1XCH1</accession>
<protein>
    <recommendedName>
        <fullName evidence="2">Cyclin-like domain-containing protein</fullName>
    </recommendedName>
</protein>
<dbReference type="FunFam" id="1.10.472.10:FF:000089">
    <property type="entry name" value="Cyclin, N-terminal domain containing protein"/>
    <property type="match status" value="1"/>
</dbReference>
<dbReference type="SUPFAM" id="SSF47954">
    <property type="entry name" value="Cyclin-like"/>
    <property type="match status" value="1"/>
</dbReference>
<gene>
    <name evidence="3" type="ORF">ECRASSUSDP1_LOCUS8052</name>
</gene>
<dbReference type="SMART" id="SM00385">
    <property type="entry name" value="CYCLIN"/>
    <property type="match status" value="1"/>
</dbReference>
<dbReference type="Pfam" id="PF00134">
    <property type="entry name" value="Cyclin_N"/>
    <property type="match status" value="1"/>
</dbReference>
<proteinExistence type="inferred from homology"/>
<keyword evidence="4" id="KW-1185">Reference proteome</keyword>
<organism evidence="3 4">
    <name type="scientific">Euplotes crassus</name>
    <dbReference type="NCBI Taxonomy" id="5936"/>
    <lineage>
        <taxon>Eukaryota</taxon>
        <taxon>Sar</taxon>
        <taxon>Alveolata</taxon>
        <taxon>Ciliophora</taxon>
        <taxon>Intramacronucleata</taxon>
        <taxon>Spirotrichea</taxon>
        <taxon>Hypotrichia</taxon>
        <taxon>Euplotida</taxon>
        <taxon>Euplotidae</taxon>
        <taxon>Moneuplotes</taxon>
    </lineage>
</organism>
<name>A0AAD1XCH1_EUPCR</name>
<dbReference type="InterPro" id="IPR039361">
    <property type="entry name" value="Cyclin"/>
</dbReference>
<dbReference type="InterPro" id="IPR036915">
    <property type="entry name" value="Cyclin-like_sf"/>
</dbReference>
<evidence type="ECO:0000313" key="4">
    <source>
        <dbReference type="Proteomes" id="UP001295684"/>
    </source>
</evidence>